<sequence>MSTEKSTFKTTAYGLWSFQFGYFLIAGVSQIRADEYKYIPLMILFLLVPFSFELFLLFTTASCISVLAPWTKRFRKFFYETRDWAMVLPVLTILWFFGVVLIGGGVLSDLIAGGPINRTLGFIYSYLGFFVYIIYIGGVITFIPLPFWVLFVGFQACMRVKNLRSPEEEEAIGLTAKDDDEWNDFQDNRGN</sequence>
<feature type="transmembrane region" description="Helical" evidence="1">
    <location>
        <begin position="12"/>
        <end position="32"/>
    </location>
</feature>
<keyword evidence="1" id="KW-1133">Transmembrane helix</keyword>
<evidence type="ECO:0000313" key="2">
    <source>
        <dbReference type="EMBL" id="KAF4343269.1"/>
    </source>
</evidence>
<evidence type="ECO:0000313" key="3">
    <source>
        <dbReference type="Proteomes" id="UP000730481"/>
    </source>
</evidence>
<feature type="transmembrane region" description="Helical" evidence="1">
    <location>
        <begin position="127"/>
        <end position="154"/>
    </location>
</feature>
<dbReference type="EMBL" id="PVQB02000099">
    <property type="protein sequence ID" value="KAF4343269.1"/>
    <property type="molecule type" value="Genomic_DNA"/>
</dbReference>
<feature type="transmembrane region" description="Helical" evidence="1">
    <location>
        <begin position="38"/>
        <end position="64"/>
    </location>
</feature>
<organism evidence="2 3">
    <name type="scientific">Fusarium beomiforme</name>
    <dbReference type="NCBI Taxonomy" id="44412"/>
    <lineage>
        <taxon>Eukaryota</taxon>
        <taxon>Fungi</taxon>
        <taxon>Dikarya</taxon>
        <taxon>Ascomycota</taxon>
        <taxon>Pezizomycotina</taxon>
        <taxon>Sordariomycetes</taxon>
        <taxon>Hypocreomycetidae</taxon>
        <taxon>Hypocreales</taxon>
        <taxon>Nectriaceae</taxon>
        <taxon>Fusarium</taxon>
        <taxon>Fusarium burgessii species complex</taxon>
    </lineage>
</organism>
<dbReference type="AlphaFoldDB" id="A0A9P5AR77"/>
<protein>
    <submittedName>
        <fullName evidence="2">Uncharacterized protein</fullName>
    </submittedName>
</protein>
<comment type="caution">
    <text evidence="2">The sequence shown here is derived from an EMBL/GenBank/DDBJ whole genome shotgun (WGS) entry which is preliminary data.</text>
</comment>
<gene>
    <name evidence="2" type="ORF">FBEOM_2860</name>
</gene>
<keyword evidence="1" id="KW-0812">Transmembrane</keyword>
<name>A0A9P5AR77_9HYPO</name>
<dbReference type="OrthoDB" id="5044133at2759"/>
<reference evidence="2" key="1">
    <citation type="journal article" date="2017" name="Mycologia">
        <title>Fusarium algeriense, sp. nov., a novel toxigenic crown rot pathogen of durum wheat from Algeria is nested in the Fusarium burgessii species complex.</title>
        <authorList>
            <person name="Laraba I."/>
            <person name="Keddad A."/>
            <person name="Boureghda H."/>
            <person name="Abdallah N."/>
            <person name="Vaughan M.M."/>
            <person name="Proctor R.H."/>
            <person name="Busman M."/>
            <person name="O'Donnell K."/>
        </authorList>
    </citation>
    <scope>NUCLEOTIDE SEQUENCE</scope>
    <source>
        <strain evidence="2">NRRL 25174</strain>
    </source>
</reference>
<dbReference type="Proteomes" id="UP000730481">
    <property type="component" value="Unassembled WGS sequence"/>
</dbReference>
<keyword evidence="1" id="KW-0472">Membrane</keyword>
<reference evidence="2" key="2">
    <citation type="submission" date="2020-02" db="EMBL/GenBank/DDBJ databases">
        <title>Identification and distribution of gene clusters putatively required for synthesis of sphingolipid metabolism inhibitors in phylogenetically diverse species of the filamentous fungus Fusarium.</title>
        <authorList>
            <person name="Kim H.-S."/>
            <person name="Busman M."/>
            <person name="Brown D.W."/>
            <person name="Divon H."/>
            <person name="Uhlig S."/>
            <person name="Proctor R.H."/>
        </authorList>
    </citation>
    <scope>NUCLEOTIDE SEQUENCE</scope>
    <source>
        <strain evidence="2">NRRL 25174</strain>
    </source>
</reference>
<feature type="transmembrane region" description="Helical" evidence="1">
    <location>
        <begin position="84"/>
        <end position="107"/>
    </location>
</feature>
<proteinExistence type="predicted"/>
<accession>A0A9P5AR77</accession>
<keyword evidence="3" id="KW-1185">Reference proteome</keyword>
<evidence type="ECO:0000256" key="1">
    <source>
        <dbReference type="SAM" id="Phobius"/>
    </source>
</evidence>